<feature type="compositionally biased region" description="Polar residues" evidence="4">
    <location>
        <begin position="176"/>
        <end position="192"/>
    </location>
</feature>
<evidence type="ECO:0000313" key="5">
    <source>
        <dbReference type="EMBL" id="RNJ60074.1"/>
    </source>
</evidence>
<feature type="coiled-coil region" evidence="3">
    <location>
        <begin position="382"/>
        <end position="409"/>
    </location>
</feature>
<organism evidence="5 6">
    <name type="scientific">Verticillium nonalfalfae</name>
    <dbReference type="NCBI Taxonomy" id="1051616"/>
    <lineage>
        <taxon>Eukaryota</taxon>
        <taxon>Fungi</taxon>
        <taxon>Dikarya</taxon>
        <taxon>Ascomycota</taxon>
        <taxon>Pezizomycotina</taxon>
        <taxon>Sordariomycetes</taxon>
        <taxon>Hypocreomycetidae</taxon>
        <taxon>Glomerellales</taxon>
        <taxon>Plectosphaerellaceae</taxon>
        <taxon>Verticillium</taxon>
    </lineage>
</organism>
<comment type="caution">
    <text evidence="5">The sequence shown here is derived from an EMBL/GenBank/DDBJ whole genome shotgun (WGS) entry which is preliminary data.</text>
</comment>
<dbReference type="InterPro" id="IPR012890">
    <property type="entry name" value="GCFC2-like"/>
</dbReference>
<dbReference type="PANTHER" id="PTHR12214">
    <property type="entry name" value="GC-RICH SEQUENCE DNA-BINDING FACTOR"/>
    <property type="match status" value="1"/>
</dbReference>
<feature type="region of interest" description="Disordered" evidence="4">
    <location>
        <begin position="219"/>
        <end position="355"/>
    </location>
</feature>
<dbReference type="STRING" id="1051616.A0A3M9YIA0"/>
<feature type="compositionally biased region" description="Polar residues" evidence="4">
    <location>
        <begin position="25"/>
        <end position="35"/>
    </location>
</feature>
<keyword evidence="6" id="KW-1185">Reference proteome</keyword>
<dbReference type="Pfam" id="PF15458">
    <property type="entry name" value="NTR2"/>
    <property type="match status" value="1"/>
</dbReference>
<dbReference type="RefSeq" id="XP_028498232.1">
    <property type="nucleotide sequence ID" value="XM_028634530.1"/>
</dbReference>
<evidence type="ECO:0000313" key="6">
    <source>
        <dbReference type="Proteomes" id="UP000267145"/>
    </source>
</evidence>
<name>A0A3M9YIA0_9PEZI</name>
<proteinExistence type="predicted"/>
<feature type="compositionally biased region" description="Basic and acidic residues" evidence="4">
    <location>
        <begin position="164"/>
        <end position="173"/>
    </location>
</feature>
<dbReference type="AlphaFoldDB" id="A0A3M9YIA0"/>
<evidence type="ECO:0000256" key="1">
    <source>
        <dbReference type="ARBA" id="ARBA00004123"/>
    </source>
</evidence>
<comment type="subcellular location">
    <subcellularLocation>
        <location evidence="1">Nucleus</location>
    </subcellularLocation>
</comment>
<dbReference type="GO" id="GO:0071008">
    <property type="term" value="C:U2-type post-mRNA release spliceosomal complex"/>
    <property type="evidence" value="ECO:0007669"/>
    <property type="project" value="InterPro"/>
</dbReference>
<feature type="compositionally biased region" description="Polar residues" evidence="4">
    <location>
        <begin position="129"/>
        <end position="140"/>
    </location>
</feature>
<keyword evidence="2" id="KW-0539">Nucleus</keyword>
<dbReference type="PANTHER" id="PTHR12214:SF0">
    <property type="entry name" value="LD29489P"/>
    <property type="match status" value="1"/>
</dbReference>
<sequence>MSSFAKRKARVIKVEDDDDVALGGSSATTTDQQLVSEEAPAPKFTRKPLRQSGLRKSINVNQIDDVDGASTTLGKAATAHNDDDDDDGPVVIRPTIGRAGSTKKKKRASTSRLSFGPGQDAGDAAFSTPKKSSLGQQAAENSAIKKPGFTHRLPMRRFNDDEEDRPRYSKEFLDELQSSTPNTPQPISSLRGTSDDEMELDPSELEGALIVNEGTYTEAAVPQQTSILSNTEIQERKQRRARLAREEDFISLDDEGDDRTDGKPSENTRLVPEDEDLGEGFDDFVEDGGLSLGKKAEREEKARRRREMAEQIQMAEGNSEESSDESDAERRAAFEAAQTRSGMDGLSKPEKRDPAEALLQVPAKITPLPELDGCLEKLSLSLRGMEGALREKQTALDRLKAEREAILAREGEVQALLDEAGKRYTSILGGSGPTLEAGQSPARQIQNAGMSELAVERGLESFGTTPVRRPDVGDE</sequence>
<feature type="compositionally biased region" description="Polar residues" evidence="4">
    <location>
        <begin position="222"/>
        <end position="232"/>
    </location>
</feature>
<evidence type="ECO:0000256" key="2">
    <source>
        <dbReference type="ARBA" id="ARBA00023242"/>
    </source>
</evidence>
<feature type="compositionally biased region" description="Acidic residues" evidence="4">
    <location>
        <begin position="273"/>
        <end position="286"/>
    </location>
</feature>
<feature type="compositionally biased region" description="Acidic residues" evidence="4">
    <location>
        <begin position="195"/>
        <end position="204"/>
    </location>
</feature>
<dbReference type="GO" id="GO:0003677">
    <property type="term" value="F:DNA binding"/>
    <property type="evidence" value="ECO:0007669"/>
    <property type="project" value="InterPro"/>
</dbReference>
<evidence type="ECO:0000256" key="4">
    <source>
        <dbReference type="SAM" id="MobiDB-lite"/>
    </source>
</evidence>
<protein>
    <recommendedName>
        <fullName evidence="7">Nineteen complex-related protein 2 domain-containing protein</fullName>
    </recommendedName>
</protein>
<dbReference type="GO" id="GO:0000390">
    <property type="term" value="P:spliceosomal complex disassembly"/>
    <property type="evidence" value="ECO:0007669"/>
    <property type="project" value="InterPro"/>
</dbReference>
<feature type="compositionally biased region" description="Acidic residues" evidence="4">
    <location>
        <begin position="318"/>
        <end position="327"/>
    </location>
</feature>
<keyword evidence="3" id="KW-0175">Coiled coil</keyword>
<evidence type="ECO:0000256" key="3">
    <source>
        <dbReference type="SAM" id="Coils"/>
    </source>
</evidence>
<dbReference type="Proteomes" id="UP000267145">
    <property type="component" value="Unassembled WGS sequence"/>
</dbReference>
<feature type="compositionally biased region" description="Acidic residues" evidence="4">
    <location>
        <begin position="249"/>
        <end position="258"/>
    </location>
</feature>
<gene>
    <name evidence="5" type="ORF">D7B24_000269</name>
</gene>
<accession>A0A3M9YIA0</accession>
<reference evidence="5 6" key="1">
    <citation type="submission" date="2018-10" db="EMBL/GenBank/DDBJ databases">
        <title>Genome sequence of Verticillium nonalfalfae VnAa140.</title>
        <authorList>
            <person name="Stajich J.E."/>
            <person name="Kasson M.T."/>
        </authorList>
    </citation>
    <scope>NUCLEOTIDE SEQUENCE [LARGE SCALE GENOMIC DNA]</scope>
    <source>
        <strain evidence="5 6">VnAa140</strain>
    </source>
</reference>
<feature type="region of interest" description="Disordered" evidence="4">
    <location>
        <begin position="15"/>
        <end position="206"/>
    </location>
</feature>
<evidence type="ECO:0008006" key="7">
    <source>
        <dbReference type="Google" id="ProtNLM"/>
    </source>
</evidence>
<dbReference type="EMBL" id="RBVV01000010">
    <property type="protein sequence ID" value="RNJ60074.1"/>
    <property type="molecule type" value="Genomic_DNA"/>
</dbReference>
<dbReference type="GeneID" id="39603958"/>
<dbReference type="InterPro" id="IPR028211">
    <property type="entry name" value="Ntr2"/>
</dbReference>